<evidence type="ECO:0000313" key="2">
    <source>
        <dbReference type="EMBL" id="ALB28009.1"/>
    </source>
</evidence>
<dbReference type="OrthoDB" id="2322546at2"/>
<keyword evidence="3" id="KW-1185">Reference proteome</keyword>
<reference evidence="2 3" key="1">
    <citation type="submission" date="2015-08" db="EMBL/GenBank/DDBJ databases">
        <title>Genomic sequence of Lactobacillus heilongjiangensis DSM 28069, isolated from Chinese traditional pickle.</title>
        <authorList>
            <person name="Jiang X."/>
            <person name="Zheng B."/>
            <person name="Cheng H."/>
        </authorList>
    </citation>
    <scope>NUCLEOTIDE SEQUENCE [LARGE SCALE GENOMIC DNA]</scope>
    <source>
        <strain evidence="2 3">DSM 28069</strain>
    </source>
</reference>
<feature type="transmembrane region" description="Helical" evidence="1">
    <location>
        <begin position="55"/>
        <end position="73"/>
    </location>
</feature>
<protein>
    <submittedName>
        <fullName evidence="2">Uncharacterized protein</fullName>
    </submittedName>
</protein>
<feature type="transmembrane region" description="Helical" evidence="1">
    <location>
        <begin position="31"/>
        <end position="49"/>
    </location>
</feature>
<keyword evidence="1" id="KW-0472">Membrane</keyword>
<evidence type="ECO:0000313" key="3">
    <source>
        <dbReference type="Proteomes" id="UP000061546"/>
    </source>
</evidence>
<organism evidence="2 3">
    <name type="scientific">Companilactobacillus heilongjiangensis</name>
    <dbReference type="NCBI Taxonomy" id="1074467"/>
    <lineage>
        <taxon>Bacteria</taxon>
        <taxon>Bacillati</taxon>
        <taxon>Bacillota</taxon>
        <taxon>Bacilli</taxon>
        <taxon>Lactobacillales</taxon>
        <taxon>Lactobacillaceae</taxon>
        <taxon>Companilactobacillus</taxon>
    </lineage>
</organism>
<keyword evidence="1" id="KW-0812">Transmembrane</keyword>
<proteinExistence type="predicted"/>
<accession>A0A0K2L9N8</accession>
<dbReference type="KEGG" id="lhi:JP39_00695"/>
<gene>
    <name evidence="2" type="ORF">JP39_00695</name>
</gene>
<dbReference type="Proteomes" id="UP000061546">
    <property type="component" value="Chromosome"/>
</dbReference>
<sequence length="155" mass="17401">MSTILLIVDVIFFLGAVFNVYWQSQIEIRSIYKVSSLIFAAFIGAWLLVSPTNQLSYIVMVALFMLLNIMNGVGGVGEKKIVLNGFYSGVLDYASVVHVTLIPIEIDGRKPKVAVIFNTKRPQQVEMNFNISYKEMEKYLQKKLSNDASVEVGQI</sequence>
<dbReference type="AlphaFoldDB" id="A0A0K2L9N8"/>
<dbReference type="RefSeq" id="WP_041501015.1">
    <property type="nucleotide sequence ID" value="NZ_BJDV01000009.1"/>
</dbReference>
<dbReference type="EMBL" id="CP012559">
    <property type="protein sequence ID" value="ALB28009.1"/>
    <property type="molecule type" value="Genomic_DNA"/>
</dbReference>
<name>A0A0K2L9N8_9LACO</name>
<feature type="transmembrane region" description="Helical" evidence="1">
    <location>
        <begin position="6"/>
        <end position="22"/>
    </location>
</feature>
<evidence type="ECO:0000256" key="1">
    <source>
        <dbReference type="SAM" id="Phobius"/>
    </source>
</evidence>
<dbReference type="STRING" id="1074467.JP39_00695"/>
<keyword evidence="1" id="KW-1133">Transmembrane helix</keyword>